<proteinExistence type="predicted"/>
<reference evidence="2 3" key="2">
    <citation type="submission" date="2017-02" db="EMBL/GenBank/DDBJ databases">
        <title>A genome survey and senescence transcriptome analysis in Lentinula edodes.</title>
        <authorList>
            <person name="Sakamoto Y."/>
            <person name="Nakade K."/>
            <person name="Sato S."/>
            <person name="Yoshida Y."/>
            <person name="Miyazaki K."/>
            <person name="Natsume S."/>
            <person name="Konno N."/>
        </authorList>
    </citation>
    <scope>NUCLEOTIDE SEQUENCE [LARGE SCALE GENOMIC DNA]</scope>
    <source>
        <strain evidence="2 3">NBRC 111202</strain>
    </source>
</reference>
<reference evidence="2 3" key="1">
    <citation type="submission" date="2016-08" db="EMBL/GenBank/DDBJ databases">
        <authorList>
            <consortium name="Lentinula edodes genome sequencing consortium"/>
            <person name="Sakamoto Y."/>
            <person name="Nakade K."/>
            <person name="Sato S."/>
            <person name="Yoshida Y."/>
            <person name="Miyazaki K."/>
            <person name="Natsume S."/>
            <person name="Konno N."/>
        </authorList>
    </citation>
    <scope>NUCLEOTIDE SEQUENCE [LARGE SCALE GENOMIC DNA]</scope>
    <source>
        <strain evidence="2 3">NBRC 111202</strain>
    </source>
</reference>
<dbReference type="InterPro" id="IPR021054">
    <property type="entry name" value="Cell_wall_mannoprotein_1"/>
</dbReference>
<dbReference type="PANTHER" id="PTHR38123:SF1">
    <property type="entry name" value="HYDROPHOBIC SURFACE BINDING PROTEIN"/>
    <property type="match status" value="1"/>
</dbReference>
<keyword evidence="1" id="KW-0732">Signal</keyword>
<keyword evidence="3" id="KW-1185">Reference proteome</keyword>
<dbReference type="EMBL" id="BDGU01000440">
    <property type="protein sequence ID" value="GAW07416.1"/>
    <property type="molecule type" value="Genomic_DNA"/>
</dbReference>
<dbReference type="Pfam" id="PF12296">
    <property type="entry name" value="HsbA"/>
    <property type="match status" value="1"/>
</dbReference>
<protein>
    <submittedName>
        <fullName evidence="2">Hydrophobic surface binding protein</fullName>
    </submittedName>
</protein>
<sequence>MVQLTAVFLFASVLTIAMGTPLIKRDMATIQADITNISSLLVTWDNDVNAFAGTTDGAAAIHDDSVALESAFNTAITDTQATSNFSTDMDGLLVLGQIENSSTILVGGLTQIAVKGANFTSINETSAIMSDLATLGAAATGLIAAIGDIITDQEVVAQATQLETTWSAAFGDAISDLQTGL</sequence>
<dbReference type="GO" id="GO:0005576">
    <property type="term" value="C:extracellular region"/>
    <property type="evidence" value="ECO:0007669"/>
    <property type="project" value="TreeGrafter"/>
</dbReference>
<organism evidence="2 3">
    <name type="scientific">Lentinula edodes</name>
    <name type="common">Shiitake mushroom</name>
    <name type="synonym">Lentinus edodes</name>
    <dbReference type="NCBI Taxonomy" id="5353"/>
    <lineage>
        <taxon>Eukaryota</taxon>
        <taxon>Fungi</taxon>
        <taxon>Dikarya</taxon>
        <taxon>Basidiomycota</taxon>
        <taxon>Agaricomycotina</taxon>
        <taxon>Agaricomycetes</taxon>
        <taxon>Agaricomycetidae</taxon>
        <taxon>Agaricales</taxon>
        <taxon>Marasmiineae</taxon>
        <taxon>Omphalotaceae</taxon>
        <taxon>Lentinula</taxon>
    </lineage>
</organism>
<evidence type="ECO:0000313" key="3">
    <source>
        <dbReference type="Proteomes" id="UP000188533"/>
    </source>
</evidence>
<comment type="caution">
    <text evidence="2">The sequence shown here is derived from an EMBL/GenBank/DDBJ whole genome shotgun (WGS) entry which is preliminary data.</text>
</comment>
<accession>A0A1Q3EJR3</accession>
<dbReference type="Proteomes" id="UP000188533">
    <property type="component" value="Unassembled WGS sequence"/>
</dbReference>
<feature type="signal peptide" evidence="1">
    <location>
        <begin position="1"/>
        <end position="19"/>
    </location>
</feature>
<dbReference type="OrthoDB" id="3485059at2759"/>
<evidence type="ECO:0000256" key="1">
    <source>
        <dbReference type="SAM" id="SignalP"/>
    </source>
</evidence>
<feature type="chain" id="PRO_5012049431" evidence="1">
    <location>
        <begin position="20"/>
        <end position="181"/>
    </location>
</feature>
<dbReference type="PANTHER" id="PTHR38123">
    <property type="entry name" value="CELL WALL SERINE-THREONINE-RICH GALACTOMANNOPROTEIN MP1 (AFU_ORTHOLOGUE AFUA_4G03240)"/>
    <property type="match status" value="1"/>
</dbReference>
<dbReference type="AlphaFoldDB" id="A0A1Q3EJR3"/>
<name>A0A1Q3EJR3_LENED</name>
<evidence type="ECO:0000313" key="2">
    <source>
        <dbReference type="EMBL" id="GAW07416.1"/>
    </source>
</evidence>
<gene>
    <name evidence="2" type="ORF">LENED_009405</name>
</gene>